<organism evidence="2 3">
    <name type="scientific">phage Lak_Megaphage_RVC_AP3_GC26</name>
    <dbReference type="NCBI Taxonomy" id="3109225"/>
    <lineage>
        <taxon>Viruses</taxon>
        <taxon>Duplodnaviria</taxon>
        <taxon>Heunggongvirae</taxon>
        <taxon>Uroviricota</taxon>
        <taxon>Caudoviricetes</taxon>
        <taxon>Caudoviricetes code 15 clade</taxon>
    </lineage>
</organism>
<dbReference type="Gene3D" id="3.30.70.3000">
    <property type="match status" value="1"/>
</dbReference>
<proteinExistence type="predicted"/>
<evidence type="ECO:0000313" key="3">
    <source>
        <dbReference type="Proteomes" id="UP001348805"/>
    </source>
</evidence>
<feature type="domain" description="tRNAHis guanylyltransferase catalytic" evidence="1">
    <location>
        <begin position="9"/>
        <end position="146"/>
    </location>
</feature>
<accession>A0ABZ0Z334</accession>
<sequence length="261" mass="30903">MLYLRSLTDYKLIPNDYVLIMLDGRSFSSTIKRYFKKPFDDTFINIMNETALYLCNNVQGCKFAYVQSDEISLILTDFETPETDSFFGYRLEKILSLCASIATSKFNQLMTIEAINRCNKDTYNKDKISNLIMDMKLHQFDCKAWNVSSYNDIFAWLQYRQNDCERNSKQQTARAYLSHKECTGKQADEQISVLKDKYNIDWNSFDDGKKYGRFIYKEEVHMKSEQFGEFIRDKFVVHNAWLLRDENGKKNFEKLSKIPQK</sequence>
<dbReference type="Pfam" id="PF04446">
    <property type="entry name" value="Thg1"/>
    <property type="match status" value="1"/>
</dbReference>
<dbReference type="InterPro" id="IPR038469">
    <property type="entry name" value="tRNAHis_GuaTrfase_Thg1_sf"/>
</dbReference>
<keyword evidence="2" id="KW-0548">Nucleotidyltransferase</keyword>
<protein>
    <submittedName>
        <fullName evidence="2">tRNA-His guanylyltransferase</fullName>
    </submittedName>
</protein>
<evidence type="ECO:0000259" key="1">
    <source>
        <dbReference type="Pfam" id="PF04446"/>
    </source>
</evidence>
<evidence type="ECO:0000313" key="2">
    <source>
        <dbReference type="EMBL" id="WQJ51501.1"/>
    </source>
</evidence>
<dbReference type="PANTHER" id="PTHR12729:SF1">
    <property type="entry name" value="TRNAHIS GUANYLYLTRANSFERASE CATALYTIC DOMAIN-CONTAINING PROTEIN"/>
    <property type="match status" value="1"/>
</dbReference>
<name>A0ABZ0Z334_9CAUD</name>
<keyword evidence="3" id="KW-1185">Reference proteome</keyword>
<dbReference type="Proteomes" id="UP001348805">
    <property type="component" value="Segment"/>
</dbReference>
<keyword evidence="2" id="KW-0808">Transferase</keyword>
<reference evidence="2 3" key="1">
    <citation type="submission" date="2023-11" db="EMBL/GenBank/DDBJ databases">
        <authorList>
            <person name="Cook R."/>
            <person name="Crisci M."/>
            <person name="Pye H."/>
            <person name="Adriaenssens E."/>
            <person name="Santini J."/>
        </authorList>
    </citation>
    <scope>NUCLEOTIDE SEQUENCE [LARGE SCALE GENOMIC DNA]</scope>
    <source>
        <strain evidence="2">Lak_Megaphage_RVC_AP3_GC26</strain>
    </source>
</reference>
<dbReference type="EMBL" id="OR769219">
    <property type="protein sequence ID" value="WQJ51501.1"/>
    <property type="molecule type" value="Genomic_DNA"/>
</dbReference>
<dbReference type="InterPro" id="IPR024956">
    <property type="entry name" value="tRNAHis_GuaTrfase_cat"/>
</dbReference>
<dbReference type="GO" id="GO:0016779">
    <property type="term" value="F:nucleotidyltransferase activity"/>
    <property type="evidence" value="ECO:0007669"/>
    <property type="project" value="UniProtKB-KW"/>
</dbReference>
<dbReference type="PANTHER" id="PTHR12729">
    <property type="entry name" value="TRNA(HIS) GUANYLYLTRANSFERASE-RELATED"/>
    <property type="match status" value="1"/>
</dbReference>
<dbReference type="InterPro" id="IPR007537">
    <property type="entry name" value="tRNAHis_GuaTrfase_Thg1"/>
</dbReference>